<feature type="transmembrane region" description="Helical" evidence="2">
    <location>
        <begin position="102"/>
        <end position="131"/>
    </location>
</feature>
<feature type="transmembrane region" description="Helical" evidence="2">
    <location>
        <begin position="243"/>
        <end position="264"/>
    </location>
</feature>
<dbReference type="PANTHER" id="PTHR13018">
    <property type="entry name" value="PROBABLE MEMBRANE PROTEIN DUF221-RELATED"/>
    <property type="match status" value="1"/>
</dbReference>
<proteinExistence type="predicted"/>
<name>A0ABR0KVL7_9PEZI</name>
<evidence type="ECO:0000256" key="1">
    <source>
        <dbReference type="SAM" id="MobiDB-lite"/>
    </source>
</evidence>
<sequence>IIDDLPSPVLGVISGLLPALLISALLALVPIICRFLAVWAGSVTLSQVELKTEGWYFAFQVVQVFLITTFSSGASSVAKQIVDDLSQAPELLAKNLPKASNFYLSFFVLQGLTVAATTVFQVLPLIMFSFLGKILDRTPRKKYNRWITLAGLSWGDTYPRFTNLAVIAIAYSCIAPLVLGFATIGFYLLYLAFRYNLFYALTTTVDTKGDAYGRALQHLTVGVYLTELCLIGLFAASGGTKPAQLMVFLFILTILYQTYMNLVLTPLENTLSDDPMAEDEVDARAQASIEDGAAQPDEPARENPPNPPIEPTGSGWMGKLAAHCARGGLFAPFLFHGSRISYLALRAQLRSAFPGQPLPSLPEDAAKDAYFNPAVTVKTPKLWVAKDDIGISKEEVEKTKKVVEITDEGARFDGKGNIVWDQEKVREAPIWKERVEY</sequence>
<keyword evidence="6" id="KW-1185">Reference proteome</keyword>
<dbReference type="InterPro" id="IPR045122">
    <property type="entry name" value="Csc1-like"/>
</dbReference>
<dbReference type="EMBL" id="JAVRRA010024653">
    <property type="protein sequence ID" value="KAK5131251.1"/>
    <property type="molecule type" value="Genomic_DNA"/>
</dbReference>
<feature type="domain" description="10TM putative phosphate transporter extracellular tail" evidence="4">
    <location>
        <begin position="341"/>
        <end position="426"/>
    </location>
</feature>
<feature type="region of interest" description="Disordered" evidence="1">
    <location>
        <begin position="292"/>
        <end position="314"/>
    </location>
</feature>
<feature type="non-terminal residue" evidence="5">
    <location>
        <position position="1"/>
    </location>
</feature>
<gene>
    <name evidence="5" type="primary">PHM7_2</name>
    <name evidence="5" type="ORF">LTR16_000916</name>
</gene>
<accession>A0ABR0KVL7</accession>
<feature type="transmembrane region" description="Helical" evidence="2">
    <location>
        <begin position="164"/>
        <end position="195"/>
    </location>
</feature>
<evidence type="ECO:0000313" key="5">
    <source>
        <dbReference type="EMBL" id="KAK5131251.1"/>
    </source>
</evidence>
<dbReference type="Proteomes" id="UP001357485">
    <property type="component" value="Unassembled WGS sequence"/>
</dbReference>
<dbReference type="InterPro" id="IPR003864">
    <property type="entry name" value="CSC1/OSCA1-like_7TM"/>
</dbReference>
<dbReference type="PANTHER" id="PTHR13018:SF26">
    <property type="entry name" value="DOMAIN PROTEIN, PUTATIVE (AFU_ORTHOLOGUE AFUA_5G10920)-RELATED"/>
    <property type="match status" value="1"/>
</dbReference>
<dbReference type="Pfam" id="PF02714">
    <property type="entry name" value="RSN1_7TM"/>
    <property type="match status" value="1"/>
</dbReference>
<feature type="domain" description="CSC1/OSCA1-like 7TM region" evidence="3">
    <location>
        <begin position="4"/>
        <end position="234"/>
    </location>
</feature>
<keyword evidence="2" id="KW-1133">Transmembrane helix</keyword>
<organism evidence="5 6">
    <name type="scientific">Cryomyces antarcticus</name>
    <dbReference type="NCBI Taxonomy" id="329879"/>
    <lineage>
        <taxon>Eukaryota</taxon>
        <taxon>Fungi</taxon>
        <taxon>Dikarya</taxon>
        <taxon>Ascomycota</taxon>
        <taxon>Pezizomycotina</taxon>
        <taxon>Dothideomycetes</taxon>
        <taxon>Dothideomycetes incertae sedis</taxon>
        <taxon>Cryomyces</taxon>
    </lineage>
</organism>
<keyword evidence="2" id="KW-0472">Membrane</keyword>
<feature type="transmembrane region" description="Helical" evidence="2">
    <location>
        <begin position="55"/>
        <end position="82"/>
    </location>
</feature>
<reference evidence="5 6" key="1">
    <citation type="submission" date="2023-08" db="EMBL/GenBank/DDBJ databases">
        <title>Black Yeasts Isolated from many extreme environments.</title>
        <authorList>
            <person name="Coleine C."/>
            <person name="Stajich J.E."/>
            <person name="Selbmann L."/>
        </authorList>
    </citation>
    <scope>NUCLEOTIDE SEQUENCE [LARGE SCALE GENOMIC DNA]</scope>
    <source>
        <strain evidence="5 6">CCFEE 536</strain>
    </source>
</reference>
<keyword evidence="2" id="KW-0812">Transmembrane</keyword>
<evidence type="ECO:0000259" key="3">
    <source>
        <dbReference type="Pfam" id="PF02714"/>
    </source>
</evidence>
<protein>
    <submittedName>
        <fullName evidence="5">Phosphate metabolism protein 7</fullName>
    </submittedName>
</protein>
<evidence type="ECO:0000259" key="4">
    <source>
        <dbReference type="Pfam" id="PF12621"/>
    </source>
</evidence>
<evidence type="ECO:0000313" key="6">
    <source>
        <dbReference type="Proteomes" id="UP001357485"/>
    </source>
</evidence>
<dbReference type="InterPro" id="IPR022257">
    <property type="entry name" value="PHM7_ext"/>
</dbReference>
<dbReference type="Pfam" id="PF12621">
    <property type="entry name" value="PHM7_ext"/>
    <property type="match status" value="1"/>
</dbReference>
<feature type="transmembrane region" description="Helical" evidence="2">
    <location>
        <begin position="215"/>
        <end position="236"/>
    </location>
</feature>
<evidence type="ECO:0000256" key="2">
    <source>
        <dbReference type="SAM" id="Phobius"/>
    </source>
</evidence>
<feature type="transmembrane region" description="Helical" evidence="2">
    <location>
        <begin position="20"/>
        <end position="43"/>
    </location>
</feature>
<comment type="caution">
    <text evidence="5">The sequence shown here is derived from an EMBL/GenBank/DDBJ whole genome shotgun (WGS) entry which is preliminary data.</text>
</comment>